<evidence type="ECO:0000313" key="1">
    <source>
        <dbReference type="EMBL" id="KAH6587585.1"/>
    </source>
</evidence>
<evidence type="ECO:0008006" key="3">
    <source>
        <dbReference type="Google" id="ProtNLM"/>
    </source>
</evidence>
<comment type="caution">
    <text evidence="1">The sequence shown here is derived from an EMBL/GenBank/DDBJ whole genome shotgun (WGS) entry which is preliminary data.</text>
</comment>
<organism evidence="1 2">
    <name type="scientific">Batrachochytrium salamandrivorans</name>
    <dbReference type="NCBI Taxonomy" id="1357716"/>
    <lineage>
        <taxon>Eukaryota</taxon>
        <taxon>Fungi</taxon>
        <taxon>Fungi incertae sedis</taxon>
        <taxon>Chytridiomycota</taxon>
        <taxon>Chytridiomycota incertae sedis</taxon>
        <taxon>Chytridiomycetes</taxon>
        <taxon>Rhizophydiales</taxon>
        <taxon>Rhizophydiales incertae sedis</taxon>
        <taxon>Batrachochytrium</taxon>
    </lineage>
</organism>
<keyword evidence="2" id="KW-1185">Reference proteome</keyword>
<protein>
    <recommendedName>
        <fullName evidence="3">SAP domain-containing protein</fullName>
    </recommendedName>
</protein>
<evidence type="ECO:0000313" key="2">
    <source>
        <dbReference type="Proteomes" id="UP001648503"/>
    </source>
</evidence>
<dbReference type="EMBL" id="JAFCIX010000555">
    <property type="protein sequence ID" value="KAH6587585.1"/>
    <property type="molecule type" value="Genomic_DNA"/>
</dbReference>
<dbReference type="Proteomes" id="UP001648503">
    <property type="component" value="Unassembled WGS sequence"/>
</dbReference>
<proteinExistence type="predicted"/>
<name>A0ABQ8EW26_9FUNG</name>
<reference evidence="1 2" key="1">
    <citation type="submission" date="2021-02" db="EMBL/GenBank/DDBJ databases">
        <title>Variation within the Batrachochytrium salamandrivorans European outbreak.</title>
        <authorList>
            <person name="Kelly M."/>
            <person name="Pasmans F."/>
            <person name="Shea T.P."/>
            <person name="Munoz J.F."/>
            <person name="Carranza S."/>
            <person name="Cuomo C.A."/>
            <person name="Martel A."/>
        </authorList>
    </citation>
    <scope>NUCLEOTIDE SEQUENCE [LARGE SCALE GENOMIC DNA]</scope>
    <source>
        <strain evidence="1 2">AMFP18/2</strain>
    </source>
</reference>
<gene>
    <name evidence="1" type="ORF">BASA50_011190</name>
</gene>
<sequence length="254" mass="28927">MKMVQDHLCQHPSLLSPNGTIPFQLLLSHGGDKLKLLTINSLEQLDRDQVWTFSDICGIPYDFTKVEFVDMIKNKLLDSASPLVEEGGMVNLKFTPKPSKQETSDISNTPIHINRLETFSRTQLAAFCKIFGVSNAKSKSQLEKEIRFYLRSHSFYISKQGELIPGNKKPLSSNSNKMTLSKPVYIRSLDAAIFDDFWALCRSYGISNYMSKEQLLERFKSYLSEHPETVRADGTIDLVALAYAKLHTRNWGKR</sequence>
<accession>A0ABQ8EW26</accession>